<dbReference type="CDD" id="cd01948">
    <property type="entry name" value="EAL"/>
    <property type="match status" value="1"/>
</dbReference>
<evidence type="ECO:0000313" key="3">
    <source>
        <dbReference type="Proteomes" id="UP000245865"/>
    </source>
</evidence>
<accession>A0A316J303</accession>
<dbReference type="PANTHER" id="PTHR33121:SF23">
    <property type="entry name" value="CYCLIC DI-GMP PHOSPHODIESTERASE PDEB"/>
    <property type="match status" value="1"/>
</dbReference>
<dbReference type="SUPFAM" id="SSF141868">
    <property type="entry name" value="EAL domain-like"/>
    <property type="match status" value="1"/>
</dbReference>
<sequence>MVSFRIGGGLFTGVDSLGFIIVNVPLWGALLMDRHEILCDYLESEVIDAICDNRIYVAIQGVHSVANIDHMLYGECFARLLARNGCVHNAGDFIPVLDSRGSTPILDRHMVKLVLDELAADSRAVLGCNISADSVADEAAWLPIKVQLENRSYLIDRLILEVTETRPLVNVTNANKAFHQARQLGCRIAIDDFGRGHITPEQLLSLEVDIVKIDALFVQNIKESKEAGTSLHHMVGLAKCAAPIVVVEGVETSPQLVAAAMAGATHAQGFFLSPPVIMQSCVSTMRTSSEG</sequence>
<dbReference type="InterPro" id="IPR001633">
    <property type="entry name" value="EAL_dom"/>
</dbReference>
<keyword evidence="3" id="KW-1185">Reference proteome</keyword>
<dbReference type="EMBL" id="QGDB01000016">
    <property type="protein sequence ID" value="PWL16292.1"/>
    <property type="molecule type" value="Genomic_DNA"/>
</dbReference>
<gene>
    <name evidence="2" type="ORF">DKP76_18320</name>
</gene>
<dbReference type="InterPro" id="IPR035919">
    <property type="entry name" value="EAL_sf"/>
</dbReference>
<dbReference type="PANTHER" id="PTHR33121">
    <property type="entry name" value="CYCLIC DI-GMP PHOSPHODIESTERASE PDEF"/>
    <property type="match status" value="1"/>
</dbReference>
<feature type="domain" description="EAL" evidence="1">
    <location>
        <begin position="39"/>
        <end position="289"/>
    </location>
</feature>
<dbReference type="Proteomes" id="UP000245865">
    <property type="component" value="Unassembled WGS sequence"/>
</dbReference>
<dbReference type="AlphaFoldDB" id="A0A316J303"/>
<reference evidence="2 3" key="1">
    <citation type="submission" date="2018-05" db="EMBL/GenBank/DDBJ databases">
        <title>Comparative genomic sequence analysis between strain HN4 and CCM 8460T (Falsochrobactrum ovis) will provide more evidence to prove that HN4 is a new species of Falsochrobactrum.</title>
        <authorList>
            <person name="Lyu W."/>
            <person name="Sun L."/>
            <person name="Yao L."/>
        </authorList>
    </citation>
    <scope>NUCLEOTIDE SEQUENCE [LARGE SCALE GENOMIC DNA]</scope>
    <source>
        <strain evidence="2 3">HN4</strain>
    </source>
</reference>
<evidence type="ECO:0000313" key="2">
    <source>
        <dbReference type="EMBL" id="PWL16292.1"/>
    </source>
</evidence>
<dbReference type="Pfam" id="PF00563">
    <property type="entry name" value="EAL"/>
    <property type="match status" value="1"/>
</dbReference>
<protein>
    <submittedName>
        <fullName evidence="2">EAL domain-containing protein</fullName>
    </submittedName>
</protein>
<proteinExistence type="predicted"/>
<comment type="caution">
    <text evidence="2">The sequence shown here is derived from an EMBL/GenBank/DDBJ whole genome shotgun (WGS) entry which is preliminary data.</text>
</comment>
<organism evidence="2 3">
    <name type="scientific">Falsochrobactrum shanghaiense</name>
    <dbReference type="NCBI Taxonomy" id="2201899"/>
    <lineage>
        <taxon>Bacteria</taxon>
        <taxon>Pseudomonadati</taxon>
        <taxon>Pseudomonadota</taxon>
        <taxon>Alphaproteobacteria</taxon>
        <taxon>Hyphomicrobiales</taxon>
        <taxon>Brucellaceae</taxon>
        <taxon>Falsochrobactrum</taxon>
    </lineage>
</organism>
<dbReference type="PROSITE" id="PS50883">
    <property type="entry name" value="EAL"/>
    <property type="match status" value="1"/>
</dbReference>
<evidence type="ECO:0000259" key="1">
    <source>
        <dbReference type="PROSITE" id="PS50883"/>
    </source>
</evidence>
<dbReference type="SMART" id="SM00052">
    <property type="entry name" value="EAL"/>
    <property type="match status" value="1"/>
</dbReference>
<name>A0A316J303_9HYPH</name>
<dbReference type="Gene3D" id="3.20.20.450">
    <property type="entry name" value="EAL domain"/>
    <property type="match status" value="1"/>
</dbReference>
<dbReference type="InterPro" id="IPR050706">
    <property type="entry name" value="Cyclic-di-GMP_PDE-like"/>
</dbReference>
<dbReference type="GO" id="GO:0071111">
    <property type="term" value="F:cyclic-guanylate-specific phosphodiesterase activity"/>
    <property type="evidence" value="ECO:0007669"/>
    <property type="project" value="InterPro"/>
</dbReference>